<evidence type="ECO:0000256" key="3">
    <source>
        <dbReference type="ARBA" id="ARBA00022692"/>
    </source>
</evidence>
<keyword evidence="3 7" id="KW-0812">Transmembrane</keyword>
<dbReference type="InterPro" id="IPR045584">
    <property type="entry name" value="Pilin-like"/>
</dbReference>
<evidence type="ECO:0000256" key="4">
    <source>
        <dbReference type="ARBA" id="ARBA00022989"/>
    </source>
</evidence>
<proteinExistence type="predicted"/>
<keyword evidence="9" id="KW-1185">Reference proteome</keyword>
<dbReference type="Pfam" id="PF07963">
    <property type="entry name" value="N_methyl"/>
    <property type="match status" value="1"/>
</dbReference>
<dbReference type="PANTHER" id="PTHR30093:SF44">
    <property type="entry name" value="TYPE II SECRETION SYSTEM CORE PROTEIN G"/>
    <property type="match status" value="1"/>
</dbReference>
<feature type="region of interest" description="Disordered" evidence="6">
    <location>
        <begin position="163"/>
        <end position="190"/>
    </location>
</feature>
<reference evidence="8" key="1">
    <citation type="submission" date="2022-12" db="EMBL/GenBank/DDBJ databases">
        <title>Reference genome sequencing for broad-spectrum identification of bacterial and archaeal isolates by mass spectrometry.</title>
        <authorList>
            <person name="Sekiguchi Y."/>
            <person name="Tourlousse D.M."/>
        </authorList>
    </citation>
    <scope>NUCLEOTIDE SEQUENCE</scope>
    <source>
        <strain evidence="8">10succ1</strain>
    </source>
</reference>
<sequence>MKKAFTLIELMVVIAIIGILTAIALPRFADITDSARVAQVQGNLANLRTTIGMFYAKTDSYPTYEEAATLSKSDSISDISPEGDLSEKFAEFYSRSTMPTTPAGTIKIGGEKGNALAESNRVVAERNNNGGWLYIEERGEIYANLIDGNYTGNPETEVWQEESIDDGGGVNPDSPNVPTGPGDWGDFIDQDNTSLEDPQKIGFDTKWVGSGKSMITLNDRDDREWDKFYVYDENGNMVPNPESEDGSYNYGEGAVVASDDRYIVVLKNSETDEYLYSYIRNVNSWENMVDPGDVFN</sequence>
<name>A0A9W6LPZ2_9FUSO</name>
<evidence type="ECO:0000313" key="9">
    <source>
        <dbReference type="Proteomes" id="UP001144471"/>
    </source>
</evidence>
<evidence type="ECO:0000313" key="8">
    <source>
        <dbReference type="EMBL" id="GLI57620.1"/>
    </source>
</evidence>
<evidence type="ECO:0000256" key="1">
    <source>
        <dbReference type="ARBA" id="ARBA00004167"/>
    </source>
</evidence>
<dbReference type="SUPFAM" id="SSF54523">
    <property type="entry name" value="Pili subunits"/>
    <property type="match status" value="1"/>
</dbReference>
<protein>
    <recommendedName>
        <fullName evidence="10">Prepilin-type N-terminal cleavage/methylation domain-containing protein</fullName>
    </recommendedName>
</protein>
<comment type="caution">
    <text evidence="8">The sequence shown here is derived from an EMBL/GenBank/DDBJ whole genome shotgun (WGS) entry which is preliminary data.</text>
</comment>
<dbReference type="Proteomes" id="UP001144471">
    <property type="component" value="Unassembled WGS sequence"/>
</dbReference>
<keyword evidence="5 7" id="KW-0472">Membrane</keyword>
<comment type="subcellular location">
    <subcellularLocation>
        <location evidence="1">Membrane</location>
        <topology evidence="1">Single-pass membrane protein</topology>
    </subcellularLocation>
</comment>
<organism evidence="8 9">
    <name type="scientific">Propionigenium maris DSM 9537</name>
    <dbReference type="NCBI Taxonomy" id="1123000"/>
    <lineage>
        <taxon>Bacteria</taxon>
        <taxon>Fusobacteriati</taxon>
        <taxon>Fusobacteriota</taxon>
        <taxon>Fusobacteriia</taxon>
        <taxon>Fusobacteriales</taxon>
        <taxon>Fusobacteriaceae</taxon>
        <taxon>Propionigenium</taxon>
    </lineage>
</organism>
<dbReference type="PANTHER" id="PTHR30093">
    <property type="entry name" value="GENERAL SECRETION PATHWAY PROTEIN G"/>
    <property type="match status" value="1"/>
</dbReference>
<dbReference type="GO" id="GO:0016020">
    <property type="term" value="C:membrane"/>
    <property type="evidence" value="ECO:0007669"/>
    <property type="project" value="UniProtKB-SubCell"/>
</dbReference>
<evidence type="ECO:0000256" key="7">
    <source>
        <dbReference type="SAM" id="Phobius"/>
    </source>
</evidence>
<dbReference type="AlphaFoldDB" id="A0A9W6LPZ2"/>
<evidence type="ECO:0000256" key="6">
    <source>
        <dbReference type="SAM" id="MobiDB-lite"/>
    </source>
</evidence>
<accession>A0A9W6LPZ2</accession>
<dbReference type="InterPro" id="IPR012902">
    <property type="entry name" value="N_methyl_site"/>
</dbReference>
<dbReference type="EMBL" id="BSDY01000021">
    <property type="protein sequence ID" value="GLI57620.1"/>
    <property type="molecule type" value="Genomic_DNA"/>
</dbReference>
<dbReference type="Gene3D" id="3.30.700.10">
    <property type="entry name" value="Glycoprotein, Type 4 Pilin"/>
    <property type="match status" value="1"/>
</dbReference>
<dbReference type="NCBIfam" id="TIGR02532">
    <property type="entry name" value="IV_pilin_GFxxxE"/>
    <property type="match status" value="1"/>
</dbReference>
<keyword evidence="4 7" id="KW-1133">Transmembrane helix</keyword>
<evidence type="ECO:0000256" key="2">
    <source>
        <dbReference type="ARBA" id="ARBA00022481"/>
    </source>
</evidence>
<evidence type="ECO:0008006" key="10">
    <source>
        <dbReference type="Google" id="ProtNLM"/>
    </source>
</evidence>
<feature type="transmembrane region" description="Helical" evidence="7">
    <location>
        <begin position="7"/>
        <end position="29"/>
    </location>
</feature>
<dbReference type="RefSeq" id="WP_281837299.1">
    <property type="nucleotide sequence ID" value="NZ_BSDY01000021.1"/>
</dbReference>
<keyword evidence="2" id="KW-0488">Methylation</keyword>
<evidence type="ECO:0000256" key="5">
    <source>
        <dbReference type="ARBA" id="ARBA00023136"/>
    </source>
</evidence>
<gene>
    <name evidence="8" type="ORF">PM10SUCC1_31340</name>
</gene>